<name>A0ABR4DC76_9PEZI</name>
<reference evidence="2 3" key="1">
    <citation type="journal article" date="2024" name="Commun. Biol.">
        <title>Comparative genomic analysis of thermophilic fungi reveals convergent evolutionary adaptations and gene losses.</title>
        <authorList>
            <person name="Steindorff A.S."/>
            <person name="Aguilar-Pontes M.V."/>
            <person name="Robinson A.J."/>
            <person name="Andreopoulos B."/>
            <person name="LaButti K."/>
            <person name="Kuo A."/>
            <person name="Mondo S."/>
            <person name="Riley R."/>
            <person name="Otillar R."/>
            <person name="Haridas S."/>
            <person name="Lipzen A."/>
            <person name="Grimwood J."/>
            <person name="Schmutz J."/>
            <person name="Clum A."/>
            <person name="Reid I.D."/>
            <person name="Moisan M.C."/>
            <person name="Butler G."/>
            <person name="Nguyen T.T.M."/>
            <person name="Dewar K."/>
            <person name="Conant G."/>
            <person name="Drula E."/>
            <person name="Henrissat B."/>
            <person name="Hansel C."/>
            <person name="Singer S."/>
            <person name="Hutchinson M.I."/>
            <person name="de Vries R.P."/>
            <person name="Natvig D.O."/>
            <person name="Powell A.J."/>
            <person name="Tsang A."/>
            <person name="Grigoriev I.V."/>
        </authorList>
    </citation>
    <scope>NUCLEOTIDE SEQUENCE [LARGE SCALE GENOMIC DNA]</scope>
    <source>
        <strain evidence="2 3">ATCC 22073</strain>
    </source>
</reference>
<keyword evidence="1" id="KW-0812">Transmembrane</keyword>
<keyword evidence="1" id="KW-0472">Membrane</keyword>
<dbReference type="Proteomes" id="UP001600064">
    <property type="component" value="Unassembled WGS sequence"/>
</dbReference>
<keyword evidence="3" id="KW-1185">Reference proteome</keyword>
<evidence type="ECO:0000313" key="2">
    <source>
        <dbReference type="EMBL" id="KAL2267954.1"/>
    </source>
</evidence>
<organism evidence="2 3">
    <name type="scientific">Remersonia thermophila</name>
    <dbReference type="NCBI Taxonomy" id="72144"/>
    <lineage>
        <taxon>Eukaryota</taxon>
        <taxon>Fungi</taxon>
        <taxon>Dikarya</taxon>
        <taxon>Ascomycota</taxon>
        <taxon>Pezizomycotina</taxon>
        <taxon>Sordariomycetes</taxon>
        <taxon>Sordariomycetidae</taxon>
        <taxon>Sordariales</taxon>
        <taxon>Sordariales incertae sedis</taxon>
        <taxon>Remersonia</taxon>
    </lineage>
</organism>
<protein>
    <submittedName>
        <fullName evidence="2">Uncharacterized protein</fullName>
    </submittedName>
</protein>
<keyword evidence="1" id="KW-1133">Transmembrane helix</keyword>
<evidence type="ECO:0000256" key="1">
    <source>
        <dbReference type="SAM" id="Phobius"/>
    </source>
</evidence>
<dbReference type="EMBL" id="JAZGUE010000004">
    <property type="protein sequence ID" value="KAL2267954.1"/>
    <property type="molecule type" value="Genomic_DNA"/>
</dbReference>
<feature type="transmembrane region" description="Helical" evidence="1">
    <location>
        <begin position="20"/>
        <end position="39"/>
    </location>
</feature>
<accession>A0ABR4DC76</accession>
<sequence length="107" mass="12046">MRTASNVALVFLRLGELACGAIALGINYWLLLLVFYEWWPCRAERKAGVRRHNRRSHNHRLAGVCRAFGLFLLVVSRGCFPLLRLAGCVLCADDAHSRALMRGRVVP</sequence>
<gene>
    <name evidence="2" type="ORF">VTJ83DRAFT_5231</name>
</gene>
<evidence type="ECO:0000313" key="3">
    <source>
        <dbReference type="Proteomes" id="UP001600064"/>
    </source>
</evidence>
<dbReference type="GeneID" id="98126453"/>
<comment type="caution">
    <text evidence="2">The sequence shown here is derived from an EMBL/GenBank/DDBJ whole genome shotgun (WGS) entry which is preliminary data.</text>
</comment>
<proteinExistence type="predicted"/>
<dbReference type="RefSeq" id="XP_070866681.1">
    <property type="nucleotide sequence ID" value="XM_071011809.1"/>
</dbReference>